<feature type="compositionally biased region" description="Basic and acidic residues" evidence="2">
    <location>
        <begin position="270"/>
        <end position="295"/>
    </location>
</feature>
<dbReference type="PANTHER" id="PTHR15885:SF1">
    <property type="entry name" value="COILED-COIL DOMAIN-CONTAINING PROTEIN 174"/>
    <property type="match status" value="1"/>
</dbReference>
<feature type="region of interest" description="Disordered" evidence="2">
    <location>
        <begin position="256"/>
        <end position="295"/>
    </location>
</feature>
<feature type="compositionally biased region" description="Low complexity" evidence="2">
    <location>
        <begin position="52"/>
        <end position="63"/>
    </location>
</feature>
<dbReference type="Proteomes" id="UP000324022">
    <property type="component" value="Unassembled WGS sequence"/>
</dbReference>
<reference evidence="3 4" key="1">
    <citation type="submission" date="2018-03" db="EMBL/GenBank/DDBJ databases">
        <authorList>
            <person name="Guldener U."/>
        </authorList>
    </citation>
    <scope>NUCLEOTIDE SEQUENCE [LARGE SCALE GENOMIC DNA]</scope>
    <source>
        <strain evidence="3 4">NBRC100155</strain>
    </source>
</reference>
<dbReference type="Pfam" id="PF13300">
    <property type="entry name" value="DUF4078"/>
    <property type="match status" value="1"/>
</dbReference>
<evidence type="ECO:0000313" key="4">
    <source>
        <dbReference type="Proteomes" id="UP000324022"/>
    </source>
</evidence>
<evidence type="ECO:0000313" key="3">
    <source>
        <dbReference type="EMBL" id="SPO23625.1"/>
    </source>
</evidence>
<keyword evidence="4" id="KW-1185">Reference proteome</keyword>
<feature type="region of interest" description="Disordered" evidence="2">
    <location>
        <begin position="25"/>
        <end position="101"/>
    </location>
</feature>
<name>A0A5C3DZV6_9BASI</name>
<keyword evidence="1" id="KW-0175">Coiled coil</keyword>
<dbReference type="GO" id="GO:0005634">
    <property type="term" value="C:nucleus"/>
    <property type="evidence" value="ECO:0007669"/>
    <property type="project" value="TreeGrafter"/>
</dbReference>
<dbReference type="InterPro" id="IPR025066">
    <property type="entry name" value="CCDC174-like"/>
</dbReference>
<feature type="compositionally biased region" description="Basic and acidic residues" evidence="2">
    <location>
        <begin position="39"/>
        <end position="48"/>
    </location>
</feature>
<dbReference type="PANTHER" id="PTHR15885">
    <property type="entry name" value="COILED-COIL DOMAIN-CONTAINING PROTEIN 174"/>
    <property type="match status" value="1"/>
</dbReference>
<feature type="compositionally biased region" description="Polar residues" evidence="2">
    <location>
        <begin position="74"/>
        <end position="98"/>
    </location>
</feature>
<dbReference type="EMBL" id="OOIN01000006">
    <property type="protein sequence ID" value="SPO23625.1"/>
    <property type="molecule type" value="Genomic_DNA"/>
</dbReference>
<gene>
    <name evidence="3" type="ORF">UTRI_03847_B</name>
</gene>
<sequence>MSKKVSQAGSSGSISSSFLGLKAELERSKASVSPSSSKRKLDDFEERKPKKLSSSFLTSISSKPAKPNKPPLSHTPSSKGKKSTSAESTNEPTSSQLDSIRANLERKARIYSQLQAGKYAGISSDQLKEGSIDWDRKLAEAQNRNSPHHFDEEDVTSSAGVEGDPEIEYVDEFGRTRKAPLSEIPRDLLPVEYGGDKQVEEVEGENNAIYGPSTSFPVYDPTAHRRERAEREEKKKHFNLGFENRYRGAAFYKFAEGEDERRTQMGQLKQLRDETVAQREARSLGEERERDERRR</sequence>
<dbReference type="OrthoDB" id="333551at2759"/>
<evidence type="ECO:0000256" key="2">
    <source>
        <dbReference type="SAM" id="MobiDB-lite"/>
    </source>
</evidence>
<organism evidence="3 4">
    <name type="scientific">Ustilago trichophora</name>
    <dbReference type="NCBI Taxonomy" id="86804"/>
    <lineage>
        <taxon>Eukaryota</taxon>
        <taxon>Fungi</taxon>
        <taxon>Dikarya</taxon>
        <taxon>Basidiomycota</taxon>
        <taxon>Ustilaginomycotina</taxon>
        <taxon>Ustilaginomycetes</taxon>
        <taxon>Ustilaginales</taxon>
        <taxon>Ustilaginaceae</taxon>
        <taxon>Ustilago</taxon>
    </lineage>
</organism>
<evidence type="ECO:0000256" key="1">
    <source>
        <dbReference type="ARBA" id="ARBA00023054"/>
    </source>
</evidence>
<protein>
    <submittedName>
        <fullName evidence="3">Uncharacterized protein</fullName>
    </submittedName>
</protein>
<feature type="region of interest" description="Disordered" evidence="2">
    <location>
        <begin position="138"/>
        <end position="165"/>
    </location>
</feature>
<dbReference type="AlphaFoldDB" id="A0A5C3DZV6"/>
<accession>A0A5C3DZV6</accession>
<proteinExistence type="predicted"/>